<dbReference type="AlphaFoldDB" id="A0A976IGL0"/>
<dbReference type="SUPFAM" id="SSF48056">
    <property type="entry name" value="Di-copper centre-containing domain"/>
    <property type="match status" value="1"/>
</dbReference>
<keyword evidence="1" id="KW-0479">Metal-binding</keyword>
<sequence>MLILRLFPQTPSNKNKSFTKDLMKYPTLWILIAALFTKAAVVSKAQKAPLSANVTGNSEVSEQMAMAACGPRIRKPWELLLPAEKDIYLRAIARSMDDGYYIKFVEIHTERMTTAEAHNTCMFIYWHRLLLLGFENMLRSYGGEFSCITVPYWNYVDETQRFLMGSCRSMEDCSQLLRDFGGSSNGFSRSITINGSPIEGTCVVTSPLDHFCEATRLRGGNCAGCVPRGDWSSTPFPPTTAVSSLARQLFANPTIAGVVGNLEQGVHNTVHSSLGGAMGVLEAPADPIFFSHHASIDLLHSIFYKCVVGNTQPIPIEQKLSDPRVFTECPRRRPLPRNAIDQNILYPHSNILLRSGEEGMNPTSVFSEFSILEPFFSPLPSSYLSFSDIRDIGIFSYNYEMTGLLAELFTTCPGAGVGPSSSIFGASVRHLESSNNIMQENTGFVEAVIVPNNKTEGNWYSKALAAASNSSLVESAMADASQDSLEAIKDVEKMTCVFYDECRGGVHDLSDEFRKSFHETASSPCTTILADIKSGRDHIRTPNWRSIFLSHMKCGKA</sequence>
<dbReference type="EMBL" id="SHOA02000001">
    <property type="protein sequence ID" value="TDH70889.1"/>
    <property type="molecule type" value="Genomic_DNA"/>
</dbReference>
<dbReference type="KEGG" id="blac:94348752"/>
<evidence type="ECO:0000259" key="3">
    <source>
        <dbReference type="PROSITE" id="PS00497"/>
    </source>
</evidence>
<evidence type="ECO:0000256" key="1">
    <source>
        <dbReference type="ARBA" id="ARBA00022723"/>
    </source>
</evidence>
<dbReference type="InterPro" id="IPR002227">
    <property type="entry name" value="Tyrosinase_Cu-bd"/>
</dbReference>
<dbReference type="Gene3D" id="1.10.1280.10">
    <property type="entry name" value="Di-copper center containing domain from catechol oxidase"/>
    <property type="match status" value="1"/>
</dbReference>
<feature type="domain" description="Tyrosinase copper-binding" evidence="3">
    <location>
        <begin position="118"/>
        <end position="135"/>
    </location>
</feature>
<dbReference type="RefSeq" id="XP_067820388.1">
    <property type="nucleotide sequence ID" value="XM_067963081.1"/>
</dbReference>
<gene>
    <name evidence="5" type="ORF">CCR75_004996</name>
</gene>
<dbReference type="GO" id="GO:0016491">
    <property type="term" value="F:oxidoreductase activity"/>
    <property type="evidence" value="ECO:0007669"/>
    <property type="project" value="InterPro"/>
</dbReference>
<dbReference type="PANTHER" id="PTHR11474:SF126">
    <property type="entry name" value="TYROSINASE-LIKE PROTEIN TYR-1-RELATED"/>
    <property type="match status" value="1"/>
</dbReference>
<dbReference type="PRINTS" id="PR00092">
    <property type="entry name" value="TYROSINASE"/>
</dbReference>
<evidence type="ECO:0000313" key="5">
    <source>
        <dbReference type="EMBL" id="TDH70889.1"/>
    </source>
</evidence>
<proteinExistence type="predicted"/>
<dbReference type="GeneID" id="94348752"/>
<organism evidence="5 6">
    <name type="scientific">Bremia lactucae</name>
    <name type="common">Lettuce downy mildew</name>
    <dbReference type="NCBI Taxonomy" id="4779"/>
    <lineage>
        <taxon>Eukaryota</taxon>
        <taxon>Sar</taxon>
        <taxon>Stramenopiles</taxon>
        <taxon>Oomycota</taxon>
        <taxon>Peronosporomycetes</taxon>
        <taxon>Peronosporales</taxon>
        <taxon>Peronosporaceae</taxon>
        <taxon>Bremia</taxon>
    </lineage>
</organism>
<name>A0A976IGL0_BRELC</name>
<dbReference type="Pfam" id="PF00264">
    <property type="entry name" value="Tyrosinase"/>
    <property type="match status" value="1"/>
</dbReference>
<dbReference type="GO" id="GO:0046872">
    <property type="term" value="F:metal ion binding"/>
    <property type="evidence" value="ECO:0007669"/>
    <property type="project" value="UniProtKB-KW"/>
</dbReference>
<evidence type="ECO:0000256" key="2">
    <source>
        <dbReference type="ARBA" id="ARBA00023008"/>
    </source>
</evidence>
<dbReference type="InterPro" id="IPR008922">
    <property type="entry name" value="Di-copper_centre_dom_sf"/>
</dbReference>
<reference evidence="5 6" key="1">
    <citation type="journal article" date="2021" name="Genome Biol.">
        <title>AFLAP: assembly-free linkage analysis pipeline using k-mers from genome sequencing data.</title>
        <authorList>
            <person name="Fletcher K."/>
            <person name="Zhang L."/>
            <person name="Gil J."/>
            <person name="Han R."/>
            <person name="Cavanaugh K."/>
            <person name="Michelmore R."/>
        </authorList>
    </citation>
    <scope>NUCLEOTIDE SEQUENCE [LARGE SCALE GENOMIC DNA]</scope>
    <source>
        <strain evidence="5 6">SF5</strain>
    </source>
</reference>
<dbReference type="Proteomes" id="UP000294530">
    <property type="component" value="Unassembled WGS sequence"/>
</dbReference>
<dbReference type="OrthoDB" id="6132182at2759"/>
<comment type="caution">
    <text evidence="5">The sequence shown here is derived from an EMBL/GenBank/DDBJ whole genome shotgun (WGS) entry which is preliminary data.</text>
</comment>
<dbReference type="PROSITE" id="PS00498">
    <property type="entry name" value="TYROSINASE_2"/>
    <property type="match status" value="1"/>
</dbReference>
<dbReference type="PANTHER" id="PTHR11474">
    <property type="entry name" value="TYROSINASE FAMILY MEMBER"/>
    <property type="match status" value="1"/>
</dbReference>
<protein>
    <recommendedName>
        <fullName evidence="3 4">Tyrosinase copper-binding domain-containing protein</fullName>
    </recommendedName>
</protein>
<evidence type="ECO:0000313" key="6">
    <source>
        <dbReference type="Proteomes" id="UP000294530"/>
    </source>
</evidence>
<dbReference type="InterPro" id="IPR050316">
    <property type="entry name" value="Tyrosinase/Hemocyanin"/>
</dbReference>
<keyword evidence="6" id="KW-1185">Reference proteome</keyword>
<feature type="domain" description="Tyrosinase copper-binding" evidence="4">
    <location>
        <begin position="286"/>
        <end position="297"/>
    </location>
</feature>
<evidence type="ECO:0000259" key="4">
    <source>
        <dbReference type="PROSITE" id="PS00498"/>
    </source>
</evidence>
<keyword evidence="2" id="KW-0186">Copper</keyword>
<dbReference type="PROSITE" id="PS00497">
    <property type="entry name" value="TYROSINASE_1"/>
    <property type="match status" value="1"/>
</dbReference>
<accession>A0A976IGL0</accession>